<evidence type="ECO:0000313" key="2">
    <source>
        <dbReference type="EMBL" id="MDQ0115452.1"/>
    </source>
</evidence>
<keyword evidence="3" id="KW-1185">Reference proteome</keyword>
<dbReference type="Pfam" id="PF13185">
    <property type="entry name" value="GAF_2"/>
    <property type="match status" value="1"/>
</dbReference>
<protein>
    <submittedName>
        <fullName evidence="2">Diguanylate cyclase (GGDEF)-like protein</fullName>
    </submittedName>
</protein>
<dbReference type="PROSITE" id="PS50887">
    <property type="entry name" value="GGDEF"/>
    <property type="match status" value="1"/>
</dbReference>
<dbReference type="SUPFAM" id="SSF55073">
    <property type="entry name" value="Nucleotide cyclase"/>
    <property type="match status" value="1"/>
</dbReference>
<comment type="caution">
    <text evidence="2">The sequence shown here is derived from an EMBL/GenBank/DDBJ whole genome shotgun (WGS) entry which is preliminary data.</text>
</comment>
<dbReference type="InterPro" id="IPR003018">
    <property type="entry name" value="GAF"/>
</dbReference>
<dbReference type="SUPFAM" id="SSF55781">
    <property type="entry name" value="GAF domain-like"/>
    <property type="match status" value="1"/>
</dbReference>
<dbReference type="InterPro" id="IPR052163">
    <property type="entry name" value="DGC-Regulatory_Protein"/>
</dbReference>
<gene>
    <name evidence="2" type="ORF">J2T15_004910</name>
</gene>
<dbReference type="SMART" id="SM00065">
    <property type="entry name" value="GAF"/>
    <property type="match status" value="1"/>
</dbReference>
<dbReference type="InterPro" id="IPR043128">
    <property type="entry name" value="Rev_trsase/Diguanyl_cyclase"/>
</dbReference>
<name>A0ABT9U881_PAEHA</name>
<dbReference type="PANTHER" id="PTHR46663:SF2">
    <property type="entry name" value="GGDEF DOMAIN-CONTAINING PROTEIN"/>
    <property type="match status" value="1"/>
</dbReference>
<dbReference type="Gene3D" id="3.30.450.40">
    <property type="match status" value="1"/>
</dbReference>
<evidence type="ECO:0000259" key="1">
    <source>
        <dbReference type="PROSITE" id="PS50887"/>
    </source>
</evidence>
<dbReference type="PANTHER" id="PTHR46663">
    <property type="entry name" value="DIGUANYLATE CYCLASE DGCT-RELATED"/>
    <property type="match status" value="1"/>
</dbReference>
<dbReference type="InterPro" id="IPR029016">
    <property type="entry name" value="GAF-like_dom_sf"/>
</dbReference>
<dbReference type="NCBIfam" id="TIGR00254">
    <property type="entry name" value="GGDEF"/>
    <property type="match status" value="1"/>
</dbReference>
<accession>A0ABT9U881</accession>
<dbReference type="Pfam" id="PF00990">
    <property type="entry name" value="GGDEF"/>
    <property type="match status" value="1"/>
</dbReference>
<dbReference type="SMART" id="SM00267">
    <property type="entry name" value="GGDEF"/>
    <property type="match status" value="1"/>
</dbReference>
<organism evidence="2 3">
    <name type="scientific">Paenibacillus harenae</name>
    <dbReference type="NCBI Taxonomy" id="306543"/>
    <lineage>
        <taxon>Bacteria</taxon>
        <taxon>Bacillati</taxon>
        <taxon>Bacillota</taxon>
        <taxon>Bacilli</taxon>
        <taxon>Bacillales</taxon>
        <taxon>Paenibacillaceae</taxon>
        <taxon>Paenibacillus</taxon>
    </lineage>
</organism>
<dbReference type="RefSeq" id="WP_307207084.1">
    <property type="nucleotide sequence ID" value="NZ_JAUSSU010000010.1"/>
</dbReference>
<reference evidence="2 3" key="1">
    <citation type="submission" date="2023-07" db="EMBL/GenBank/DDBJ databases">
        <title>Sorghum-associated microbial communities from plants grown in Nebraska, USA.</title>
        <authorList>
            <person name="Schachtman D."/>
        </authorList>
    </citation>
    <scope>NUCLEOTIDE SEQUENCE [LARGE SCALE GENOMIC DNA]</scope>
    <source>
        <strain evidence="2 3">CC482</strain>
    </source>
</reference>
<proteinExistence type="predicted"/>
<dbReference type="InterPro" id="IPR029787">
    <property type="entry name" value="Nucleotide_cyclase"/>
</dbReference>
<dbReference type="Proteomes" id="UP001229346">
    <property type="component" value="Unassembled WGS sequence"/>
</dbReference>
<dbReference type="Gene3D" id="3.30.70.270">
    <property type="match status" value="1"/>
</dbReference>
<evidence type="ECO:0000313" key="3">
    <source>
        <dbReference type="Proteomes" id="UP001229346"/>
    </source>
</evidence>
<dbReference type="InterPro" id="IPR000160">
    <property type="entry name" value="GGDEF_dom"/>
</dbReference>
<dbReference type="EMBL" id="JAUSSU010000010">
    <property type="protein sequence ID" value="MDQ0115452.1"/>
    <property type="molecule type" value="Genomic_DNA"/>
</dbReference>
<sequence>MSSHDRSLEDAAEHIIDTLKHFLQVNMILIATSDTTSNRILRAFNRGDDNHTDMLTHSLLSPLCKLVVDHGFSHLAIPDLSDDSRTSQLPDIDQLPQSCSLVGVPVKTSSNEAVGAICLLGKGPIGLNEQQLSIVKSMAAILGYVIELENASVTDSLTGLYNRRYLSHVYQSGADKQFSVMFIDIDDFKDVNDTYGHDFGDLLLLEISGRLKQNVRKSDILVRYGGDEFLICFQHLVDNQDIEFVASKIRDSIKEPFEIRDQTIRISASIGISANYGLGSSLKELISDADQAMYGVKQNEKSL</sequence>
<dbReference type="CDD" id="cd01949">
    <property type="entry name" value="GGDEF"/>
    <property type="match status" value="1"/>
</dbReference>
<feature type="domain" description="GGDEF" evidence="1">
    <location>
        <begin position="176"/>
        <end position="303"/>
    </location>
</feature>